<keyword evidence="1" id="KW-0812">Transmembrane</keyword>
<keyword evidence="1" id="KW-0472">Membrane</keyword>
<gene>
    <name evidence="2" type="ORF">GTW20_13675</name>
</gene>
<dbReference type="Proteomes" id="UP000467124">
    <property type="component" value="Unassembled WGS sequence"/>
</dbReference>
<evidence type="ECO:0000313" key="2">
    <source>
        <dbReference type="EMBL" id="MYR33282.1"/>
    </source>
</evidence>
<reference evidence="2 3" key="1">
    <citation type="journal article" date="2019" name="Nat. Commun.">
        <title>The antimicrobial potential of Streptomyces from insect microbiomes.</title>
        <authorList>
            <person name="Chevrette M.G."/>
            <person name="Carlson C.M."/>
            <person name="Ortega H.E."/>
            <person name="Thomas C."/>
            <person name="Ananiev G.E."/>
            <person name="Barns K.J."/>
            <person name="Book A.J."/>
            <person name="Cagnazzo J."/>
            <person name="Carlos C."/>
            <person name="Flanigan W."/>
            <person name="Grubbs K.J."/>
            <person name="Horn H.A."/>
            <person name="Hoffmann F.M."/>
            <person name="Klassen J.L."/>
            <person name="Knack J.J."/>
            <person name="Lewin G.R."/>
            <person name="McDonald B.R."/>
            <person name="Muller L."/>
            <person name="Melo W.G.P."/>
            <person name="Pinto-Tomas A.A."/>
            <person name="Schmitz A."/>
            <person name="Wendt-Pienkowski E."/>
            <person name="Wildman S."/>
            <person name="Zhao M."/>
            <person name="Zhang F."/>
            <person name="Bugni T.S."/>
            <person name="Andes D.R."/>
            <person name="Pupo M.T."/>
            <person name="Currie C.R."/>
        </authorList>
    </citation>
    <scope>NUCLEOTIDE SEQUENCE [LARGE SCALE GENOMIC DNA]</scope>
    <source>
        <strain evidence="2 3">SID5840</strain>
    </source>
</reference>
<keyword evidence="1" id="KW-1133">Transmembrane helix</keyword>
<dbReference type="AlphaFoldDB" id="A0A7K2ITI9"/>
<evidence type="ECO:0000313" key="3">
    <source>
        <dbReference type="Proteomes" id="UP000467124"/>
    </source>
</evidence>
<accession>A0A7K2ITI9</accession>
<comment type="caution">
    <text evidence="2">The sequence shown here is derived from an EMBL/GenBank/DDBJ whole genome shotgun (WGS) entry which is preliminary data.</text>
</comment>
<protein>
    <submittedName>
        <fullName evidence="2">Uncharacterized protein</fullName>
    </submittedName>
</protein>
<proteinExistence type="predicted"/>
<dbReference type="RefSeq" id="WP_161111125.1">
    <property type="nucleotide sequence ID" value="NZ_WWHY01000001.1"/>
</dbReference>
<evidence type="ECO:0000256" key="1">
    <source>
        <dbReference type="SAM" id="Phobius"/>
    </source>
</evidence>
<dbReference type="EMBL" id="WWHY01000001">
    <property type="protein sequence ID" value="MYR33282.1"/>
    <property type="molecule type" value="Genomic_DNA"/>
</dbReference>
<sequence>MRKVLQGLGVLLFLMGISGAIDRIWAQPIMGVVLNAFDRHVVSAIPRLEENAILADLGLAVCGIVLVVAMESLSPSRRGLT</sequence>
<name>A0A7K2ITI9_9ACTN</name>
<feature type="transmembrane region" description="Helical" evidence="1">
    <location>
        <begin position="52"/>
        <end position="70"/>
    </location>
</feature>
<organism evidence="2 3">
    <name type="scientific">Nocardiopsis alba</name>
    <dbReference type="NCBI Taxonomy" id="53437"/>
    <lineage>
        <taxon>Bacteria</taxon>
        <taxon>Bacillati</taxon>
        <taxon>Actinomycetota</taxon>
        <taxon>Actinomycetes</taxon>
        <taxon>Streptosporangiales</taxon>
        <taxon>Nocardiopsidaceae</taxon>
        <taxon>Nocardiopsis</taxon>
    </lineage>
</organism>